<name>A0AC34FNN7_9BILA</name>
<dbReference type="WBParaSite" id="ES5_v2.g18982.t1">
    <property type="protein sequence ID" value="ES5_v2.g18982.t1"/>
    <property type="gene ID" value="ES5_v2.g18982"/>
</dbReference>
<dbReference type="Proteomes" id="UP000887579">
    <property type="component" value="Unplaced"/>
</dbReference>
<organism evidence="1 2">
    <name type="scientific">Panagrolaimus sp. ES5</name>
    <dbReference type="NCBI Taxonomy" id="591445"/>
    <lineage>
        <taxon>Eukaryota</taxon>
        <taxon>Metazoa</taxon>
        <taxon>Ecdysozoa</taxon>
        <taxon>Nematoda</taxon>
        <taxon>Chromadorea</taxon>
        <taxon>Rhabditida</taxon>
        <taxon>Tylenchina</taxon>
        <taxon>Panagrolaimomorpha</taxon>
        <taxon>Panagrolaimoidea</taxon>
        <taxon>Panagrolaimidae</taxon>
        <taxon>Panagrolaimus</taxon>
    </lineage>
</organism>
<evidence type="ECO:0000313" key="2">
    <source>
        <dbReference type="WBParaSite" id="ES5_v2.g18982.t1"/>
    </source>
</evidence>
<reference evidence="2" key="1">
    <citation type="submission" date="2022-11" db="UniProtKB">
        <authorList>
            <consortium name="WormBaseParasite"/>
        </authorList>
    </citation>
    <scope>IDENTIFICATION</scope>
</reference>
<sequence length="301" mass="34672">MPKCKNCDETFRSKNLLRLHLLECIELSDDESDSSYESIERKQPRKVKKVEPLSQSSIQSNNVDIIAADADDNSKKEEAEAAENTFSSSINDKEEEAEAAENTFSSSINDVIDKKDIKRELRCQRCQKIMINEEHQLSHECEPKSAELIGSLEERKQALFKYYQEAFIKARNEVYDRVYPAFKYDAMVEVGISVSGLAELSRSKHANVSETKNIADVDFDRKHRMLMAEYEQKILETAKSIRCQNCNEPAKFYCCKDGSFCSVECQEANLHYIDCFKKLNDPYKDAEIPKIKRIPKLNFDV</sequence>
<evidence type="ECO:0000313" key="1">
    <source>
        <dbReference type="Proteomes" id="UP000887579"/>
    </source>
</evidence>
<accession>A0AC34FNN7</accession>
<protein>
    <submittedName>
        <fullName evidence="2">C2H2-type domain-containing protein</fullName>
    </submittedName>
</protein>
<proteinExistence type="predicted"/>